<dbReference type="GeneID" id="86059256"/>
<protein>
    <submittedName>
        <fullName evidence="1">Uncharacterized protein</fullName>
    </submittedName>
</protein>
<gene>
    <name evidence="1" type="ORF">D2965_04050</name>
</gene>
<proteinExistence type="predicted"/>
<reference evidence="1 2" key="1">
    <citation type="submission" date="2018-09" db="EMBL/GenBank/DDBJ databases">
        <title>Genome sequence of Veillonella atypica isolated from periodontal Korean patients.</title>
        <authorList>
            <person name="Lee J.-H."/>
            <person name="Moon J.-H."/>
            <person name="Shin S.-Y."/>
        </authorList>
    </citation>
    <scope>NUCLEOTIDE SEQUENCE [LARGE SCALE GENOMIC DNA]</scope>
    <source>
        <strain evidence="1 2">KHUD_V1</strain>
    </source>
</reference>
<accession>A0A3A6W503</accession>
<comment type="caution">
    <text evidence="1">The sequence shown here is derived from an EMBL/GenBank/DDBJ whole genome shotgun (WGS) entry which is preliminary data.</text>
</comment>
<organism evidence="1 2">
    <name type="scientific">Veillonella atypica</name>
    <dbReference type="NCBI Taxonomy" id="39777"/>
    <lineage>
        <taxon>Bacteria</taxon>
        <taxon>Bacillati</taxon>
        <taxon>Bacillota</taxon>
        <taxon>Negativicutes</taxon>
        <taxon>Veillonellales</taxon>
        <taxon>Veillonellaceae</taxon>
        <taxon>Veillonella</taxon>
    </lineage>
</organism>
<dbReference type="Proteomes" id="UP000277803">
    <property type="component" value="Unassembled WGS sequence"/>
</dbReference>
<evidence type="ECO:0000313" key="2">
    <source>
        <dbReference type="Proteomes" id="UP000277803"/>
    </source>
</evidence>
<sequence length="129" mass="14862">MKILKIFFVGVGLIIGLLLSASIGGAFDNFLQLKYTSNFENYWSEFRDIQNSTQSEVLYINPKVLRLGSLTPHFIAKLSYKGEVFRTQLEGLGWSYKDGVYRKIVNGDTYTLMVLDYKNNIELELYVEK</sequence>
<dbReference type="EMBL" id="QXZZ01000022">
    <property type="protein sequence ID" value="RJY50739.1"/>
    <property type="molecule type" value="Genomic_DNA"/>
</dbReference>
<name>A0A3A6W503_9FIRM</name>
<dbReference type="AlphaFoldDB" id="A0A3A6W503"/>
<evidence type="ECO:0000313" key="1">
    <source>
        <dbReference type="EMBL" id="RJY50739.1"/>
    </source>
</evidence>
<dbReference type="RefSeq" id="WP_038122491.1">
    <property type="nucleotide sequence ID" value="NZ_CALLHQ010000002.1"/>
</dbReference>
<dbReference type="KEGG" id="vat:B7L28_07120"/>